<reference evidence="5" key="1">
    <citation type="submission" date="2021-06" db="EMBL/GenBank/DDBJ databases">
        <authorList>
            <person name="Kallberg Y."/>
            <person name="Tangrot J."/>
            <person name="Rosling A."/>
        </authorList>
    </citation>
    <scope>NUCLEOTIDE SEQUENCE</scope>
    <source>
        <strain evidence="5">87-6 pot B 2015</strain>
    </source>
</reference>
<keyword evidence="1" id="KW-0808">Transferase</keyword>
<protein>
    <submittedName>
        <fullName evidence="5">6808_t:CDS:1</fullName>
    </submittedName>
</protein>
<dbReference type="GO" id="GO:0006004">
    <property type="term" value="P:fucose metabolic process"/>
    <property type="evidence" value="ECO:0007669"/>
    <property type="project" value="UniProtKB-KW"/>
</dbReference>
<evidence type="ECO:0000256" key="4">
    <source>
        <dbReference type="SAM" id="Phobius"/>
    </source>
</evidence>
<keyword evidence="4" id="KW-0472">Membrane</keyword>
<organism evidence="5 6">
    <name type="scientific">Funneliformis mosseae</name>
    <name type="common">Endomycorrhizal fungus</name>
    <name type="synonym">Glomus mosseae</name>
    <dbReference type="NCBI Taxonomy" id="27381"/>
    <lineage>
        <taxon>Eukaryota</taxon>
        <taxon>Fungi</taxon>
        <taxon>Fungi incertae sedis</taxon>
        <taxon>Mucoromycota</taxon>
        <taxon>Glomeromycotina</taxon>
        <taxon>Glomeromycetes</taxon>
        <taxon>Glomerales</taxon>
        <taxon>Glomeraceae</taxon>
        <taxon>Funneliformis</taxon>
    </lineage>
</organism>
<accession>A0A9N8ZYR4</accession>
<name>A0A9N8ZYR4_FUNMO</name>
<dbReference type="Pfam" id="PF10250">
    <property type="entry name" value="O-FucT"/>
    <property type="match status" value="1"/>
</dbReference>
<keyword evidence="4" id="KW-1133">Transmembrane helix</keyword>
<evidence type="ECO:0000256" key="3">
    <source>
        <dbReference type="ARBA" id="ARBA00023277"/>
    </source>
</evidence>
<evidence type="ECO:0000313" key="5">
    <source>
        <dbReference type="EMBL" id="CAG8511265.1"/>
    </source>
</evidence>
<dbReference type="GO" id="GO:0016740">
    <property type="term" value="F:transferase activity"/>
    <property type="evidence" value="ECO:0007669"/>
    <property type="project" value="UniProtKB-KW"/>
</dbReference>
<proteinExistence type="predicted"/>
<dbReference type="PANTHER" id="PTHR36050:SF1">
    <property type="entry name" value="O-FUCOSYLTRANSFERASE 30"/>
    <property type="match status" value="1"/>
</dbReference>
<keyword evidence="6" id="KW-1185">Reference proteome</keyword>
<keyword evidence="3" id="KW-0119">Carbohydrate metabolism</keyword>
<evidence type="ECO:0000313" key="6">
    <source>
        <dbReference type="Proteomes" id="UP000789375"/>
    </source>
</evidence>
<feature type="transmembrane region" description="Helical" evidence="4">
    <location>
        <begin position="36"/>
        <end position="61"/>
    </location>
</feature>
<keyword evidence="4" id="KW-0812">Transmembrane</keyword>
<dbReference type="Proteomes" id="UP000789375">
    <property type="component" value="Unassembled WGS sequence"/>
</dbReference>
<evidence type="ECO:0000256" key="2">
    <source>
        <dbReference type="ARBA" id="ARBA00023253"/>
    </source>
</evidence>
<dbReference type="Gene3D" id="3.40.50.11340">
    <property type="match status" value="1"/>
</dbReference>
<dbReference type="PANTHER" id="PTHR36050">
    <property type="entry name" value="O-FUCOSYLTRANSFERASE 30"/>
    <property type="match status" value="1"/>
</dbReference>
<dbReference type="InterPro" id="IPR019378">
    <property type="entry name" value="GDP-Fuc_O-FucTrfase"/>
</dbReference>
<keyword evidence="2" id="KW-0294">Fucose metabolism</keyword>
<sequence>MATKYVKLPTNNNNVLPTTTPQRQPSSSFLSNIRKYVYLLILITFFALFAFSDELSSIFILDNPETCDKMISGGCVTFVENSEKFIPLPKDEEKYMTYIPHSGFHNQRIALENAVYLAWYLNRTLILPPIILGNRFGWRDYDKLLKLISSLKSNKSNVEEECKKDFRPKRCVEFHKSYMLTTWKDLFNMTFIENHVRVIYNHNVNLTHIIKDQLKIDDEVNDVIYDKLYPGYHNFFEYSVPPEKVAPIADGRILKYYILDEFKKQPQKLVVFGSLFGPGTVIRQSTTSQNFYHDTQLSIIPNNEIMTNAAKRISDRMGSTFNYITFHGRAGDGDYKLLAHERIAMVISNLKRDMPDFDSVDMNQYRNLSESEKHNLCFENLTLPEDKTTFSRFTRIYLASDIDKTAEPLQAVFETFPCVYMMSDFKEELEPLHQIINSVDNQQMYKYVVPFVDLMTGSNGRRLYTMGRSTFAGYMLRYHRLIEKKHKSSLNVI</sequence>
<dbReference type="AlphaFoldDB" id="A0A9N8ZYR4"/>
<evidence type="ECO:0000256" key="1">
    <source>
        <dbReference type="ARBA" id="ARBA00022679"/>
    </source>
</evidence>
<comment type="caution">
    <text evidence="5">The sequence shown here is derived from an EMBL/GenBank/DDBJ whole genome shotgun (WGS) entry which is preliminary data.</text>
</comment>
<gene>
    <name evidence="5" type="ORF">FMOSSE_LOCUS4549</name>
</gene>
<dbReference type="EMBL" id="CAJVPP010000779">
    <property type="protein sequence ID" value="CAG8511265.1"/>
    <property type="molecule type" value="Genomic_DNA"/>
</dbReference>